<evidence type="ECO:0000313" key="1">
    <source>
        <dbReference type="EMBL" id="XDQ10325.1"/>
    </source>
</evidence>
<protein>
    <submittedName>
        <fullName evidence="1">Uncharacterized protein</fullName>
    </submittedName>
</protein>
<gene>
    <name evidence="1" type="ORF">AB5J55_11945</name>
</gene>
<dbReference type="EMBL" id="CP163432">
    <property type="protein sequence ID" value="XDQ10325.1"/>
    <property type="molecule type" value="Genomic_DNA"/>
</dbReference>
<name>A0AB39MXG5_9ACTN</name>
<proteinExistence type="predicted"/>
<organism evidence="1">
    <name type="scientific">Streptomyces sp. R11</name>
    <dbReference type="NCBI Taxonomy" id="3238625"/>
    <lineage>
        <taxon>Bacteria</taxon>
        <taxon>Bacillati</taxon>
        <taxon>Actinomycetota</taxon>
        <taxon>Actinomycetes</taxon>
        <taxon>Kitasatosporales</taxon>
        <taxon>Streptomycetaceae</taxon>
        <taxon>Streptomyces</taxon>
    </lineage>
</organism>
<reference evidence="1" key="1">
    <citation type="submission" date="2024-07" db="EMBL/GenBank/DDBJ databases">
        <authorList>
            <person name="Yu S.T."/>
        </authorList>
    </citation>
    <scope>NUCLEOTIDE SEQUENCE</scope>
    <source>
        <strain evidence="1">R11</strain>
    </source>
</reference>
<sequence length="295" mass="32904">MNRGHRELLGPGRLVLNVRDRPGPPALRFETADPGRLLLRQGDRPVLLGRSVGEGCCPELHLHRLDGYRSPLPPLRSSAMRSSVNWPHQYARWLEEADGTPLRDGRWELARRTGFPPGIWTEDFVRDWPGGRLALYCGGGWHGVVPLRRLSAPDAARVKAYRKHARDGTLAPVLLWWVAFLDGWVILDGHDRAVAALAEDRTPECVELGRVPDEEEWRRAAEEVTEAHEHRMQGLAAHADDPDAGRQRATVERAYGETIASLPYGVPPTGFLALPGGAAAWDELAARVMFQFPRD</sequence>
<accession>A0AB39MXG5</accession>
<dbReference type="RefSeq" id="WP_369270647.1">
    <property type="nucleotide sequence ID" value="NZ_CP163432.1"/>
</dbReference>
<dbReference type="AlphaFoldDB" id="A0AB39MXG5"/>